<dbReference type="EMBL" id="CM000833">
    <property type="protein sequence ID" value="EET04920.1"/>
    <property type="molecule type" value="Genomic_DNA"/>
</dbReference>
<dbReference type="HOGENOM" id="CLU_2932374_0_0_4"/>
<dbReference type="AlphaFoldDB" id="A0A0E1VVG7"/>
<dbReference type="RefSeq" id="WP_004195558.1">
    <property type="nucleotide sequence ID" value="NZ_CM000833.1"/>
</dbReference>
<gene>
    <name evidence="1" type="ORF">BURPS1710A_A0139</name>
</gene>
<organism evidence="1">
    <name type="scientific">Burkholderia pseudomallei 1710a</name>
    <dbReference type="NCBI Taxonomy" id="320371"/>
    <lineage>
        <taxon>Bacteria</taxon>
        <taxon>Pseudomonadati</taxon>
        <taxon>Pseudomonadota</taxon>
        <taxon>Betaproteobacteria</taxon>
        <taxon>Burkholderiales</taxon>
        <taxon>Burkholderiaceae</taxon>
        <taxon>Burkholderia</taxon>
        <taxon>pseudomallei group</taxon>
    </lineage>
</organism>
<name>A0A0E1VVG7_BURPE</name>
<reference evidence="1" key="1">
    <citation type="submission" date="2009-05" db="EMBL/GenBank/DDBJ databases">
        <authorList>
            <person name="Harkins D.M."/>
            <person name="DeShazer D."/>
            <person name="Woods D.E."/>
            <person name="Brinkac L.M."/>
            <person name="Brown K.A."/>
            <person name="Hung G.C."/>
            <person name="Tuanyok A."/>
            <person name="Zhang B."/>
            <person name="Nierman W.C."/>
        </authorList>
    </citation>
    <scope>NUCLEOTIDE SEQUENCE [LARGE SCALE GENOMIC DNA]</scope>
    <source>
        <strain evidence="1">1710a</strain>
    </source>
</reference>
<protein>
    <submittedName>
        <fullName evidence="1">Uncharacterized protein</fullName>
    </submittedName>
</protein>
<evidence type="ECO:0000313" key="1">
    <source>
        <dbReference type="EMBL" id="EET04920.1"/>
    </source>
</evidence>
<sequence>MRQKTGAHARPGAARVDVDGIDGDRRASLRTCVGAQNGFLSNSWLLQGAVSEHLSNRRTV</sequence>
<accession>A0A0E1VVG7</accession>
<proteinExistence type="predicted"/>
<dbReference type="GeneID" id="93062873"/>
<dbReference type="Proteomes" id="UP000001812">
    <property type="component" value="Chromosome II"/>
</dbReference>